<feature type="compositionally biased region" description="Polar residues" evidence="1">
    <location>
        <begin position="1"/>
        <end position="16"/>
    </location>
</feature>
<reference evidence="2" key="1">
    <citation type="journal article" date="2022" name="IScience">
        <title>Evolution of zygomycete secretomes and the origins of terrestrial fungal ecologies.</title>
        <authorList>
            <person name="Chang Y."/>
            <person name="Wang Y."/>
            <person name="Mondo S."/>
            <person name="Ahrendt S."/>
            <person name="Andreopoulos W."/>
            <person name="Barry K."/>
            <person name="Beard J."/>
            <person name="Benny G.L."/>
            <person name="Blankenship S."/>
            <person name="Bonito G."/>
            <person name="Cuomo C."/>
            <person name="Desiro A."/>
            <person name="Gervers K.A."/>
            <person name="Hundley H."/>
            <person name="Kuo A."/>
            <person name="LaButti K."/>
            <person name="Lang B.F."/>
            <person name="Lipzen A."/>
            <person name="O'Donnell K."/>
            <person name="Pangilinan J."/>
            <person name="Reynolds N."/>
            <person name="Sandor L."/>
            <person name="Smith M.E."/>
            <person name="Tsang A."/>
            <person name="Grigoriev I.V."/>
            <person name="Stajich J.E."/>
            <person name="Spatafora J.W."/>
        </authorList>
    </citation>
    <scope>NUCLEOTIDE SEQUENCE</scope>
    <source>
        <strain evidence="2">RSA 2281</strain>
    </source>
</reference>
<gene>
    <name evidence="2" type="ORF">BDA99DRAFT_522162</name>
</gene>
<proteinExistence type="predicted"/>
<comment type="caution">
    <text evidence="2">The sequence shown here is derived from an EMBL/GenBank/DDBJ whole genome shotgun (WGS) entry which is preliminary data.</text>
</comment>
<keyword evidence="3" id="KW-1185">Reference proteome</keyword>
<feature type="compositionally biased region" description="Polar residues" evidence="1">
    <location>
        <begin position="42"/>
        <end position="70"/>
    </location>
</feature>
<reference evidence="2" key="2">
    <citation type="submission" date="2023-02" db="EMBL/GenBank/DDBJ databases">
        <authorList>
            <consortium name="DOE Joint Genome Institute"/>
            <person name="Mondo S.J."/>
            <person name="Chang Y."/>
            <person name="Wang Y."/>
            <person name="Ahrendt S."/>
            <person name="Andreopoulos W."/>
            <person name="Barry K."/>
            <person name="Beard J."/>
            <person name="Benny G.L."/>
            <person name="Blankenship S."/>
            <person name="Bonito G."/>
            <person name="Cuomo C."/>
            <person name="Desiro A."/>
            <person name="Gervers K.A."/>
            <person name="Hundley H."/>
            <person name="Kuo A."/>
            <person name="LaButti K."/>
            <person name="Lang B.F."/>
            <person name="Lipzen A."/>
            <person name="O'Donnell K."/>
            <person name="Pangilinan J."/>
            <person name="Reynolds N."/>
            <person name="Sandor L."/>
            <person name="Smith M.W."/>
            <person name="Tsang A."/>
            <person name="Grigoriev I.V."/>
            <person name="Stajich J.E."/>
            <person name="Spatafora J.W."/>
        </authorList>
    </citation>
    <scope>NUCLEOTIDE SEQUENCE</scope>
    <source>
        <strain evidence="2">RSA 2281</strain>
    </source>
</reference>
<evidence type="ECO:0000256" key="1">
    <source>
        <dbReference type="SAM" id="MobiDB-lite"/>
    </source>
</evidence>
<evidence type="ECO:0000313" key="2">
    <source>
        <dbReference type="EMBL" id="KAI9250888.1"/>
    </source>
</evidence>
<accession>A0AAD5K1K8</accession>
<feature type="region of interest" description="Disordered" evidence="1">
    <location>
        <begin position="1"/>
        <end position="20"/>
    </location>
</feature>
<feature type="non-terminal residue" evidence="2">
    <location>
        <position position="1"/>
    </location>
</feature>
<feature type="region of interest" description="Disordered" evidence="1">
    <location>
        <begin position="41"/>
        <end position="83"/>
    </location>
</feature>
<dbReference type="AlphaFoldDB" id="A0AAD5K1K8"/>
<dbReference type="Proteomes" id="UP001209540">
    <property type="component" value="Unassembled WGS sequence"/>
</dbReference>
<protein>
    <submittedName>
        <fullName evidence="2">Uncharacterized protein</fullName>
    </submittedName>
</protein>
<evidence type="ECO:0000313" key="3">
    <source>
        <dbReference type="Proteomes" id="UP001209540"/>
    </source>
</evidence>
<organism evidence="2 3">
    <name type="scientific">Phascolomyces articulosus</name>
    <dbReference type="NCBI Taxonomy" id="60185"/>
    <lineage>
        <taxon>Eukaryota</taxon>
        <taxon>Fungi</taxon>
        <taxon>Fungi incertae sedis</taxon>
        <taxon>Mucoromycota</taxon>
        <taxon>Mucoromycotina</taxon>
        <taxon>Mucoromycetes</taxon>
        <taxon>Mucorales</taxon>
        <taxon>Lichtheimiaceae</taxon>
        <taxon>Phascolomyces</taxon>
    </lineage>
</organism>
<name>A0AAD5K1K8_9FUNG</name>
<dbReference type="EMBL" id="JAIXMP010000031">
    <property type="protein sequence ID" value="KAI9250888.1"/>
    <property type="molecule type" value="Genomic_DNA"/>
</dbReference>
<sequence>MESTKALIQQTRNTLTMEPHHPGLQLLLDALYNAFDKETKQLEQQQNATTASSADSNQNNQVQERVTDLSQKIGLSKSEQRRA</sequence>